<name>A0A5K8A331_9BACT</name>
<reference evidence="1 2" key="1">
    <citation type="submission" date="2019-11" db="EMBL/GenBank/DDBJ databases">
        <title>Comparative genomics of hydrocarbon-degrading Desulfosarcina strains.</title>
        <authorList>
            <person name="Watanabe M."/>
            <person name="Kojima H."/>
            <person name="Fukui M."/>
        </authorList>
    </citation>
    <scope>NUCLEOTIDE SEQUENCE [LARGE SCALE GENOMIC DNA]</scope>
    <source>
        <strain evidence="1 2">28bB2T</strain>
        <plasmid evidence="2">do28_1 dna</plasmid>
    </source>
</reference>
<keyword evidence="1" id="KW-0614">Plasmid</keyword>
<gene>
    <name evidence="1" type="ORF">DSCO28_73300</name>
</gene>
<dbReference type="AlphaFoldDB" id="A0A5K8A331"/>
<dbReference type="EMBL" id="AP021877">
    <property type="protein sequence ID" value="BBO86764.1"/>
    <property type="molecule type" value="Genomic_DNA"/>
</dbReference>
<proteinExistence type="predicted"/>
<evidence type="ECO:0000313" key="1">
    <source>
        <dbReference type="EMBL" id="BBO86764.1"/>
    </source>
</evidence>
<accession>A0A5K8A331</accession>
<dbReference type="KEGG" id="dov:DSCO28_73300"/>
<sequence length="193" mass="21986">MFRQIMPAGWRVYALEGPYLYQPVSLDVDGRLPNALEQIAKKLSVRFVLDWNAKSVFVAPADLERQRELQAANRCLDGEKARVTAKINTHIWPSRRGWWKFFHREQAATERADYYGLISERDKIIDDIVTNQIALKKLEDDLNRVSPLHVYTWDGIGGVVFNGPGNTQAPWKYNVMPISGKIVIMEGEGAGNE</sequence>
<geneLocation type="plasmid" evidence="2">
    <name>do28_1 dna</name>
</geneLocation>
<protein>
    <submittedName>
        <fullName evidence="1">Uncharacterized protein</fullName>
    </submittedName>
</protein>
<dbReference type="RefSeq" id="WP_155326343.1">
    <property type="nucleotide sequence ID" value="NZ_AP021877.1"/>
</dbReference>
<organism evidence="1 2">
    <name type="scientific">Desulfosarcina ovata subsp. sediminis</name>
    <dbReference type="NCBI Taxonomy" id="885957"/>
    <lineage>
        <taxon>Bacteria</taxon>
        <taxon>Pseudomonadati</taxon>
        <taxon>Thermodesulfobacteriota</taxon>
        <taxon>Desulfobacteria</taxon>
        <taxon>Desulfobacterales</taxon>
        <taxon>Desulfosarcinaceae</taxon>
        <taxon>Desulfosarcina</taxon>
    </lineage>
</organism>
<dbReference type="Proteomes" id="UP000425960">
    <property type="component" value="Plasmid Do28_1"/>
</dbReference>
<evidence type="ECO:0000313" key="2">
    <source>
        <dbReference type="Proteomes" id="UP000425960"/>
    </source>
</evidence>